<dbReference type="Proteomes" id="UP000199013">
    <property type="component" value="Unassembled WGS sequence"/>
</dbReference>
<dbReference type="CDD" id="cd00093">
    <property type="entry name" value="HTH_XRE"/>
    <property type="match status" value="1"/>
</dbReference>
<dbReference type="PROSITE" id="PS50943">
    <property type="entry name" value="HTH_CROC1"/>
    <property type="match status" value="1"/>
</dbReference>
<evidence type="ECO:0000256" key="1">
    <source>
        <dbReference type="SAM" id="MobiDB-lite"/>
    </source>
</evidence>
<feature type="compositionally biased region" description="Basic and acidic residues" evidence="1">
    <location>
        <begin position="24"/>
        <end position="33"/>
    </location>
</feature>
<dbReference type="Pfam" id="PF13744">
    <property type="entry name" value="HTH_37"/>
    <property type="match status" value="1"/>
</dbReference>
<gene>
    <name evidence="3" type="ORF">FDG2_2038</name>
</gene>
<proteinExistence type="predicted"/>
<dbReference type="InterPro" id="IPR010982">
    <property type="entry name" value="Lambda_DNA-bd_dom_sf"/>
</dbReference>
<dbReference type="AlphaFoldDB" id="A0A1C3NWW1"/>
<dbReference type="SUPFAM" id="SSF47413">
    <property type="entry name" value="lambda repressor-like DNA-binding domains"/>
    <property type="match status" value="1"/>
</dbReference>
<accession>A0A1C3NWW1</accession>
<reference evidence="4" key="1">
    <citation type="submission" date="2016-02" db="EMBL/GenBank/DDBJ databases">
        <authorList>
            <person name="Wibberg D."/>
        </authorList>
    </citation>
    <scope>NUCLEOTIDE SEQUENCE [LARGE SCALE GENOMIC DNA]</scope>
</reference>
<dbReference type="InterPro" id="IPR039554">
    <property type="entry name" value="HigA2-like_HTH"/>
</dbReference>
<dbReference type="SMART" id="SM00530">
    <property type="entry name" value="HTH_XRE"/>
    <property type="match status" value="1"/>
</dbReference>
<dbReference type="InterPro" id="IPR001387">
    <property type="entry name" value="Cro/C1-type_HTH"/>
</dbReference>
<protein>
    <recommendedName>
        <fullName evidence="2">HTH cro/C1-type domain-containing protein</fullName>
    </recommendedName>
</protein>
<dbReference type="Gene3D" id="1.10.260.40">
    <property type="entry name" value="lambda repressor-like DNA-binding domains"/>
    <property type="match status" value="1"/>
</dbReference>
<name>A0A1C3NWW1_9ACTN</name>
<sequence length="112" mass="12454">MTTTRWDDVKRQAEQARVAAGHPVRTDADREAGQRRLDDEIHAYRLAEVRRSRALTQREVAATMGVSGPRISDVERGKLDVVSVSVLRAYVEALGGRLKVTAEFDDSSYIVA</sequence>
<keyword evidence="4" id="KW-1185">Reference proteome</keyword>
<organism evidence="3 4">
    <name type="scientific">Candidatus Protofrankia californiensis</name>
    <dbReference type="NCBI Taxonomy" id="1839754"/>
    <lineage>
        <taxon>Bacteria</taxon>
        <taxon>Bacillati</taxon>
        <taxon>Actinomycetota</taxon>
        <taxon>Actinomycetes</taxon>
        <taxon>Frankiales</taxon>
        <taxon>Frankiaceae</taxon>
        <taxon>Protofrankia</taxon>
    </lineage>
</organism>
<evidence type="ECO:0000313" key="3">
    <source>
        <dbReference type="EMBL" id="SBW21539.1"/>
    </source>
</evidence>
<feature type="region of interest" description="Disordered" evidence="1">
    <location>
        <begin position="1"/>
        <end position="33"/>
    </location>
</feature>
<evidence type="ECO:0000313" key="4">
    <source>
        <dbReference type="Proteomes" id="UP000199013"/>
    </source>
</evidence>
<feature type="domain" description="HTH cro/C1-type" evidence="2">
    <location>
        <begin position="46"/>
        <end position="101"/>
    </location>
</feature>
<feature type="compositionally biased region" description="Basic and acidic residues" evidence="1">
    <location>
        <begin position="1"/>
        <end position="14"/>
    </location>
</feature>
<evidence type="ECO:0000259" key="2">
    <source>
        <dbReference type="PROSITE" id="PS50943"/>
    </source>
</evidence>
<dbReference type="EMBL" id="FLUV01000858">
    <property type="protein sequence ID" value="SBW21539.1"/>
    <property type="molecule type" value="Genomic_DNA"/>
</dbReference>
<dbReference type="GO" id="GO:0003677">
    <property type="term" value="F:DNA binding"/>
    <property type="evidence" value="ECO:0007669"/>
    <property type="project" value="InterPro"/>
</dbReference>